<dbReference type="PANTHER" id="PTHR24414:SF184">
    <property type="entry name" value="GALACTOSE OXIDASE_KELCH REPEAT SUPERFAMILY PROTEIN"/>
    <property type="match status" value="1"/>
</dbReference>
<reference evidence="2 3" key="1">
    <citation type="submission" date="2022-03" db="EMBL/GenBank/DDBJ databases">
        <authorList>
            <person name="Nunn A."/>
            <person name="Chopra R."/>
            <person name="Nunn A."/>
            <person name="Contreras Garrido A."/>
        </authorList>
    </citation>
    <scope>NUCLEOTIDE SEQUENCE [LARGE SCALE GENOMIC DNA]</scope>
</reference>
<name>A0AAU9SUF5_THLAR</name>
<protein>
    <recommendedName>
        <fullName evidence="1">FKB95-like N-terminal Kelch domain-containing protein</fullName>
    </recommendedName>
</protein>
<feature type="domain" description="FKB95-like N-terminal Kelch" evidence="1">
    <location>
        <begin position="3"/>
        <end position="225"/>
    </location>
</feature>
<dbReference type="Gene3D" id="2.120.10.80">
    <property type="entry name" value="Kelch-type beta propeller"/>
    <property type="match status" value="1"/>
</dbReference>
<sequence length="253" mass="29245">MDPEGKYVAVGSKIYVVGGEFSYFDMTWSALSIDCRFHTVHPISDKRIEYDSVAEIIDGKIYVINSEGVMVFDTETQKWDPAMKKPDVELGKTYIDGSVVMGDKMYMRNYDNSFVYEPKENKWESDEMLNSKEWRNACVVDDVLYCYDTCVKEIRAYDPKQRCWRVVKGVEQWLPRMIGSRWSKLASYGGKLALFSHKSNARKGTIDVWFAEISLERRQGGEIWACLGMDFLVHEPTKASLCCDYLYSARLLL</sequence>
<evidence type="ECO:0000259" key="1">
    <source>
        <dbReference type="Pfam" id="PF25210"/>
    </source>
</evidence>
<keyword evidence="3" id="KW-1185">Reference proteome</keyword>
<dbReference type="InterPro" id="IPR057499">
    <property type="entry name" value="Kelch_FKB95"/>
</dbReference>
<dbReference type="PANTHER" id="PTHR24414">
    <property type="entry name" value="F-BOX/KELCH-REPEAT PROTEIN SKIP4"/>
    <property type="match status" value="1"/>
</dbReference>
<dbReference type="Pfam" id="PF25210">
    <property type="entry name" value="Kelch_FKB95"/>
    <property type="match status" value="1"/>
</dbReference>
<evidence type="ECO:0000313" key="3">
    <source>
        <dbReference type="Proteomes" id="UP000836841"/>
    </source>
</evidence>
<evidence type="ECO:0000313" key="2">
    <source>
        <dbReference type="EMBL" id="CAH2071110.1"/>
    </source>
</evidence>
<gene>
    <name evidence="2" type="ORF">TAV2_LOCUS19401</name>
</gene>
<dbReference type="Proteomes" id="UP000836841">
    <property type="component" value="Chromosome 6"/>
</dbReference>
<accession>A0AAU9SUF5</accession>
<dbReference type="AlphaFoldDB" id="A0AAU9SUF5"/>
<dbReference type="InterPro" id="IPR050354">
    <property type="entry name" value="F-box/kelch-repeat_ARATH"/>
</dbReference>
<proteinExistence type="predicted"/>
<dbReference type="SUPFAM" id="SSF117281">
    <property type="entry name" value="Kelch motif"/>
    <property type="match status" value="1"/>
</dbReference>
<dbReference type="InterPro" id="IPR015915">
    <property type="entry name" value="Kelch-typ_b-propeller"/>
</dbReference>
<organism evidence="2 3">
    <name type="scientific">Thlaspi arvense</name>
    <name type="common">Field penny-cress</name>
    <dbReference type="NCBI Taxonomy" id="13288"/>
    <lineage>
        <taxon>Eukaryota</taxon>
        <taxon>Viridiplantae</taxon>
        <taxon>Streptophyta</taxon>
        <taxon>Embryophyta</taxon>
        <taxon>Tracheophyta</taxon>
        <taxon>Spermatophyta</taxon>
        <taxon>Magnoliopsida</taxon>
        <taxon>eudicotyledons</taxon>
        <taxon>Gunneridae</taxon>
        <taxon>Pentapetalae</taxon>
        <taxon>rosids</taxon>
        <taxon>malvids</taxon>
        <taxon>Brassicales</taxon>
        <taxon>Brassicaceae</taxon>
        <taxon>Thlaspideae</taxon>
        <taxon>Thlaspi</taxon>
    </lineage>
</organism>
<dbReference type="EMBL" id="OU466862">
    <property type="protein sequence ID" value="CAH2071110.1"/>
    <property type="molecule type" value="Genomic_DNA"/>
</dbReference>